<dbReference type="EMBL" id="JBHFEH010000036">
    <property type="protein sequence ID" value="KAL2051341.1"/>
    <property type="molecule type" value="Genomic_DNA"/>
</dbReference>
<evidence type="ECO:0000256" key="3">
    <source>
        <dbReference type="ARBA" id="ARBA00004370"/>
    </source>
</evidence>
<accession>A0ABR4B0B4</accession>
<evidence type="ECO:0000256" key="6">
    <source>
        <dbReference type="ARBA" id="ARBA00023136"/>
    </source>
</evidence>
<comment type="caution">
    <text evidence="7">The sequence shown here is derived from an EMBL/GenBank/DDBJ whole genome shotgun (WGS) entry which is preliminary data.</text>
</comment>
<evidence type="ECO:0000256" key="4">
    <source>
        <dbReference type="ARBA" id="ARBA00022824"/>
    </source>
</evidence>
<name>A0ABR4B0B4_9LECA</name>
<proteinExistence type="predicted"/>
<reference evidence="7 8" key="1">
    <citation type="submission" date="2024-09" db="EMBL/GenBank/DDBJ databases">
        <title>Rethinking Asexuality: The Enigmatic Case of Functional Sexual Genes in Lepraria (Stereocaulaceae).</title>
        <authorList>
            <person name="Doellman M."/>
            <person name="Sun Y."/>
            <person name="Barcenas-Pena A."/>
            <person name="Lumbsch H.T."/>
            <person name="Grewe F."/>
        </authorList>
    </citation>
    <scope>NUCLEOTIDE SEQUENCE [LARGE SCALE GENOMIC DNA]</scope>
    <source>
        <strain evidence="7 8">Grewe 0041</strain>
    </source>
</reference>
<protein>
    <recommendedName>
        <fullName evidence="9">DUF676 domain-containing protein</fullName>
    </recommendedName>
</protein>
<evidence type="ECO:0008006" key="9">
    <source>
        <dbReference type="Google" id="ProtNLM"/>
    </source>
</evidence>
<organism evidence="7 8">
    <name type="scientific">Lepraria finkii</name>
    <dbReference type="NCBI Taxonomy" id="1340010"/>
    <lineage>
        <taxon>Eukaryota</taxon>
        <taxon>Fungi</taxon>
        <taxon>Dikarya</taxon>
        <taxon>Ascomycota</taxon>
        <taxon>Pezizomycotina</taxon>
        <taxon>Lecanoromycetes</taxon>
        <taxon>OSLEUM clade</taxon>
        <taxon>Lecanoromycetidae</taxon>
        <taxon>Lecanorales</taxon>
        <taxon>Lecanorineae</taxon>
        <taxon>Stereocaulaceae</taxon>
        <taxon>Lepraria</taxon>
    </lineage>
</organism>
<evidence type="ECO:0000313" key="8">
    <source>
        <dbReference type="Proteomes" id="UP001590951"/>
    </source>
</evidence>
<dbReference type="PANTHER" id="PTHR48182">
    <property type="entry name" value="PROTEIN SERAC1"/>
    <property type="match status" value="1"/>
</dbReference>
<dbReference type="PANTHER" id="PTHR48182:SF2">
    <property type="entry name" value="PROTEIN SERAC1"/>
    <property type="match status" value="1"/>
</dbReference>
<dbReference type="Gene3D" id="3.40.50.1820">
    <property type="entry name" value="alpha/beta hydrolase"/>
    <property type="match status" value="1"/>
</dbReference>
<keyword evidence="4" id="KW-0256">Endoplasmic reticulum</keyword>
<evidence type="ECO:0000256" key="2">
    <source>
        <dbReference type="ARBA" id="ARBA00004240"/>
    </source>
</evidence>
<evidence type="ECO:0000313" key="7">
    <source>
        <dbReference type="EMBL" id="KAL2051341.1"/>
    </source>
</evidence>
<dbReference type="InterPro" id="IPR029058">
    <property type="entry name" value="AB_hydrolase_fold"/>
</dbReference>
<sequence length="271" mass="30237">MLEVNRIGFTELVGTEGAGGHSQGDKRVNIILVHGLRGHPYKTWASSEGAGDERTAGLSRWRLRIKSHLKPRTPPAEGNSTQEGAISRQQELFWPKDYLANDIPEARLWTYGYNADVIGGLFQANNKNSVSGHGRDLKARLERDMGNEDPIIFVAHSLGGIVVKDALFRSEACRKRTKLVVFLGTPHRGSTLANWGEIASNLARLALQDTHKKIIETLEVNSEVLDNIHDQFVDIVHHNYIQIHSFQEAQGITGMKGLHEKVGYYDLARML</sequence>
<evidence type="ECO:0000256" key="1">
    <source>
        <dbReference type="ARBA" id="ARBA00004173"/>
    </source>
</evidence>
<keyword evidence="6" id="KW-0472">Membrane</keyword>
<comment type="subcellular location">
    <subcellularLocation>
        <location evidence="2">Endoplasmic reticulum</location>
    </subcellularLocation>
    <subcellularLocation>
        <location evidence="3">Membrane</location>
    </subcellularLocation>
    <subcellularLocation>
        <location evidence="1">Mitochondrion</location>
    </subcellularLocation>
</comment>
<evidence type="ECO:0000256" key="5">
    <source>
        <dbReference type="ARBA" id="ARBA00023128"/>
    </source>
</evidence>
<dbReference type="InterPro" id="IPR052374">
    <property type="entry name" value="SERAC1"/>
</dbReference>
<keyword evidence="8" id="KW-1185">Reference proteome</keyword>
<dbReference type="Proteomes" id="UP001590951">
    <property type="component" value="Unassembled WGS sequence"/>
</dbReference>
<keyword evidence="5" id="KW-0496">Mitochondrion</keyword>
<dbReference type="SUPFAM" id="SSF53474">
    <property type="entry name" value="alpha/beta-Hydrolases"/>
    <property type="match status" value="1"/>
</dbReference>
<gene>
    <name evidence="7" type="ORF">ABVK25_008393</name>
</gene>